<feature type="compositionally biased region" description="Basic and acidic residues" evidence="1">
    <location>
        <begin position="26"/>
        <end position="40"/>
    </location>
</feature>
<organism evidence="2 3">
    <name type="scientific">Enterococcus pallens ATCC BAA-351</name>
    <dbReference type="NCBI Taxonomy" id="1158607"/>
    <lineage>
        <taxon>Bacteria</taxon>
        <taxon>Bacillati</taxon>
        <taxon>Bacillota</taxon>
        <taxon>Bacilli</taxon>
        <taxon>Lactobacillales</taxon>
        <taxon>Enterococcaceae</taxon>
        <taxon>Enterococcus</taxon>
    </lineage>
</organism>
<sequence length="40" mass="4799">MDHPDESRPKIEKVGKTVTFSTGRRKYYDEQKEPHHTQNK</sequence>
<proteinExistence type="predicted"/>
<dbReference type="EMBL" id="AJAQ01000036">
    <property type="protein sequence ID" value="EOH90104.1"/>
    <property type="molecule type" value="Genomic_DNA"/>
</dbReference>
<comment type="caution">
    <text evidence="2">The sequence shown here is derived from an EMBL/GenBank/DDBJ whole genome shotgun (WGS) entry which is preliminary data.</text>
</comment>
<feature type="compositionally biased region" description="Basic and acidic residues" evidence="1">
    <location>
        <begin position="1"/>
        <end position="15"/>
    </location>
</feature>
<dbReference type="HOGENOM" id="CLU_3289327_0_0_9"/>
<accession>R2SPM2</accession>
<reference evidence="2 3" key="1">
    <citation type="submission" date="2013-02" db="EMBL/GenBank/DDBJ databases">
        <title>The Genome Sequence of Enterococcus pallens BAA-351.</title>
        <authorList>
            <consortium name="The Broad Institute Genome Sequencing Platform"/>
            <consortium name="The Broad Institute Genome Sequencing Center for Infectious Disease"/>
            <person name="Earl A.M."/>
            <person name="Gilmore M.S."/>
            <person name="Lebreton F."/>
            <person name="Walker B."/>
            <person name="Young S.K."/>
            <person name="Zeng Q."/>
            <person name="Gargeya S."/>
            <person name="Fitzgerald M."/>
            <person name="Haas B."/>
            <person name="Abouelleil A."/>
            <person name="Alvarado L."/>
            <person name="Arachchi H.M."/>
            <person name="Berlin A.M."/>
            <person name="Chapman S.B."/>
            <person name="Dewar J."/>
            <person name="Goldberg J."/>
            <person name="Griggs A."/>
            <person name="Gujja S."/>
            <person name="Hansen M."/>
            <person name="Howarth C."/>
            <person name="Imamovic A."/>
            <person name="Larimer J."/>
            <person name="McCowan C."/>
            <person name="Murphy C."/>
            <person name="Neiman D."/>
            <person name="Pearson M."/>
            <person name="Priest M."/>
            <person name="Roberts A."/>
            <person name="Saif S."/>
            <person name="Shea T."/>
            <person name="Sisk P."/>
            <person name="Sykes S."/>
            <person name="Wortman J."/>
            <person name="Nusbaum C."/>
            <person name="Birren B."/>
        </authorList>
    </citation>
    <scope>NUCLEOTIDE SEQUENCE [LARGE SCALE GENOMIC DNA]</scope>
    <source>
        <strain evidence="2 3">ATCC BAA-351</strain>
    </source>
</reference>
<dbReference type="PATRIC" id="fig|1158607.3.peg.3915"/>
<evidence type="ECO:0000256" key="1">
    <source>
        <dbReference type="SAM" id="MobiDB-lite"/>
    </source>
</evidence>
<dbReference type="Proteomes" id="UP000013782">
    <property type="component" value="Unassembled WGS sequence"/>
</dbReference>
<evidence type="ECO:0000313" key="2">
    <source>
        <dbReference type="EMBL" id="EOH90104.1"/>
    </source>
</evidence>
<name>R2SPM2_9ENTE</name>
<feature type="region of interest" description="Disordered" evidence="1">
    <location>
        <begin position="1"/>
        <end position="40"/>
    </location>
</feature>
<gene>
    <name evidence="2" type="ORF">UAU_03933</name>
</gene>
<keyword evidence="3" id="KW-1185">Reference proteome</keyword>
<dbReference type="RefSeq" id="WP_010758880.1">
    <property type="nucleotide sequence ID" value="NZ_ASWD01000005.1"/>
</dbReference>
<evidence type="ECO:0000313" key="3">
    <source>
        <dbReference type="Proteomes" id="UP000013782"/>
    </source>
</evidence>
<dbReference type="AlphaFoldDB" id="R2SPM2"/>
<protein>
    <submittedName>
        <fullName evidence="2">Uncharacterized protein</fullName>
    </submittedName>
</protein>